<feature type="compositionally biased region" description="Polar residues" evidence="1">
    <location>
        <begin position="433"/>
        <end position="444"/>
    </location>
</feature>
<dbReference type="Proteomes" id="UP000032749">
    <property type="component" value="Chromosome"/>
</dbReference>
<feature type="signal peptide" evidence="2">
    <location>
        <begin position="1"/>
        <end position="20"/>
    </location>
</feature>
<evidence type="ECO:0000256" key="1">
    <source>
        <dbReference type="SAM" id="MobiDB-lite"/>
    </source>
</evidence>
<proteinExistence type="predicted"/>
<feature type="region of interest" description="Disordered" evidence="1">
    <location>
        <begin position="433"/>
        <end position="457"/>
    </location>
</feature>
<evidence type="ECO:0000313" key="4">
    <source>
        <dbReference type="Proteomes" id="UP000032749"/>
    </source>
</evidence>
<organism evidence="3 4">
    <name type="scientific">Oleispira antarctica RB-8</name>
    <dbReference type="NCBI Taxonomy" id="698738"/>
    <lineage>
        <taxon>Bacteria</taxon>
        <taxon>Pseudomonadati</taxon>
        <taxon>Pseudomonadota</taxon>
        <taxon>Gammaproteobacteria</taxon>
        <taxon>Oceanospirillales</taxon>
        <taxon>Oceanospirillaceae</taxon>
        <taxon>Oleispira</taxon>
    </lineage>
</organism>
<dbReference type="EMBL" id="FO203512">
    <property type="protein sequence ID" value="CCK77911.1"/>
    <property type="molecule type" value="Genomic_DNA"/>
</dbReference>
<name>R4YRS4_OLEAN</name>
<dbReference type="OrthoDB" id="10005516at2"/>
<accession>R4YRS4</accession>
<protein>
    <submittedName>
        <fullName evidence="3">Uncharacterized protein</fullName>
    </submittedName>
</protein>
<evidence type="ECO:0000313" key="3">
    <source>
        <dbReference type="EMBL" id="CCK77911.1"/>
    </source>
</evidence>
<dbReference type="AlphaFoldDB" id="R4YRS4"/>
<keyword evidence="4" id="KW-1185">Reference proteome</keyword>
<sequence>MHLINLPFKASILATTIALTACGGDSSSNNSSSNNSSAESVPIGLANNASGTSVISAKGGNADYQAGDGGSIEISKNYSSAPLNITVSGLPDTNYDLPDVTVNLGSNPALITTSMTITTSNPSIEAGDLYLHDNRMYRYDGIELNTESTIITGLSIAEGAVLTLDPVSSQAQLFFYQDIKNDGEITVATAAMATSASDLSLIPFNYFGSGDINLSGKEIGQNAGSLLLYANIIQNSGSINTSGANGDATTAGGQSGSATVFGLTFTENTGTILANSGSSTGGSAGATEDIEILSVRYLVNTGNVSASAGAGVNVNNVISGGDISITANNLLLNTGNITANGSTSILNAAESDGGEGGHGGDIQMYLGGEGLGTFSAFPSPRLINTGELQANGGDSADNNYIAGNGGSIDLKVTESDDGDKTRMNPVMVAISGNLSADGGNTTETSGSNSARAGSGGDIDIKHDSQLIAVLPTQIVGYTSMNTSGGNGLQAGDAGDIDIKGGSNSDARAEIYAPAPSINIATDLELNGGNVITSAVLSQTAQAGRGGDMNLQILSQHQYAQDSLNLSFNGTISANASDVSNGSSSQGGTFNATAPQDVTIRGNISLNGSNDTAIPDIGENDGYNKGGDGGYFSMGSQFGSVDFDAQVAAKGGAGQIEGGEGGGFVVNSLNPAKVNGSINVAGGNASITAVNAQETEGGDGGLLIILSQELNTNLSASYTFSPGTGTENGVNGGIFVDANCLSGVCQKMLFNGQP</sequence>
<gene>
    <name evidence="3" type="ORF">OLEAN_C37350</name>
</gene>
<dbReference type="KEGG" id="oai:OLEAN_C37350"/>
<dbReference type="STRING" id="698738.OLEAN_C37350"/>
<evidence type="ECO:0000256" key="2">
    <source>
        <dbReference type="SAM" id="SignalP"/>
    </source>
</evidence>
<dbReference type="HOGENOM" id="CLU_369573_0_0_6"/>
<feature type="chain" id="PRO_5004374388" evidence="2">
    <location>
        <begin position="21"/>
        <end position="753"/>
    </location>
</feature>
<keyword evidence="2" id="KW-0732">Signal</keyword>
<reference evidence="3 4" key="1">
    <citation type="journal article" date="2013" name="Nat. Commun.">
        <title>Genome sequence and functional genomic analysis of the oil-degrading bacterium Oleispira antarctica.</title>
        <authorList>
            <person name="Kube M."/>
            <person name="Chernikova T.N."/>
            <person name="Al-Ramahi Y."/>
            <person name="Beloqui A."/>
            <person name="Lopez-Cortez N."/>
            <person name="Guazzaroni M.E."/>
            <person name="Heipieper H.J."/>
            <person name="Klages S."/>
            <person name="Kotsyurbenko O.R."/>
            <person name="Langer I."/>
            <person name="Nechitaylo T.Y."/>
            <person name="Lunsdorf H."/>
            <person name="Fernandez M."/>
            <person name="Juarez S."/>
            <person name="Ciordia S."/>
            <person name="Singer A."/>
            <person name="Kagan O."/>
            <person name="Egorova O."/>
            <person name="Petit P.A."/>
            <person name="Stogios P."/>
            <person name="Kim Y."/>
            <person name="Tchigvintsev A."/>
            <person name="Flick R."/>
            <person name="Denaro R."/>
            <person name="Genovese M."/>
            <person name="Albar J.P."/>
            <person name="Reva O.N."/>
            <person name="Martinez-Gomariz M."/>
            <person name="Tran H."/>
            <person name="Ferrer M."/>
            <person name="Savchenko A."/>
            <person name="Yakunin A.F."/>
            <person name="Yakimov M.M."/>
            <person name="Golyshina O.V."/>
            <person name="Reinhardt R."/>
            <person name="Golyshin P.N."/>
        </authorList>
    </citation>
    <scope>NUCLEOTIDE SEQUENCE [LARGE SCALE GENOMIC DNA]</scope>
</reference>